<organism evidence="11 12">
    <name type="scientific">Chelatococcus asaccharovorans</name>
    <dbReference type="NCBI Taxonomy" id="28210"/>
    <lineage>
        <taxon>Bacteria</taxon>
        <taxon>Pseudomonadati</taxon>
        <taxon>Pseudomonadota</taxon>
        <taxon>Alphaproteobacteria</taxon>
        <taxon>Hyphomicrobiales</taxon>
        <taxon>Chelatococcaceae</taxon>
        <taxon>Chelatococcus</taxon>
    </lineage>
</organism>
<dbReference type="Gene3D" id="3.10.20.310">
    <property type="entry name" value="membrane protein fhac"/>
    <property type="match status" value="5"/>
</dbReference>
<comment type="subunit">
    <text evidence="8">Part of the Bam complex.</text>
</comment>
<dbReference type="Pfam" id="PF07244">
    <property type="entry name" value="POTRA"/>
    <property type="match status" value="4"/>
</dbReference>
<dbReference type="EMBL" id="QJJK01000003">
    <property type="protein sequence ID" value="PXW61775.1"/>
    <property type="molecule type" value="Genomic_DNA"/>
</dbReference>
<comment type="subcellular location">
    <subcellularLocation>
        <location evidence="8">Cell outer membrane</location>
    </subcellularLocation>
    <subcellularLocation>
        <location evidence="1">Membrane</location>
    </subcellularLocation>
</comment>
<evidence type="ECO:0000259" key="10">
    <source>
        <dbReference type="PROSITE" id="PS51779"/>
    </source>
</evidence>
<dbReference type="InterPro" id="IPR023707">
    <property type="entry name" value="OM_assembly_BamA"/>
</dbReference>
<keyword evidence="2 8" id="KW-1134">Transmembrane beta strand</keyword>
<dbReference type="GO" id="GO:0051205">
    <property type="term" value="P:protein insertion into membrane"/>
    <property type="evidence" value="ECO:0007669"/>
    <property type="project" value="UniProtKB-UniRule"/>
</dbReference>
<dbReference type="PANTHER" id="PTHR12815:SF23">
    <property type="entry name" value="OUTER MEMBRANE PROTEIN ASSEMBLY FACTOR BAMA"/>
    <property type="match status" value="1"/>
</dbReference>
<dbReference type="GO" id="GO:0043165">
    <property type="term" value="P:Gram-negative-bacterium-type cell outer membrane assembly"/>
    <property type="evidence" value="ECO:0007669"/>
    <property type="project" value="UniProtKB-UniRule"/>
</dbReference>
<keyword evidence="7 8" id="KW-0998">Cell outer membrane</keyword>
<dbReference type="PANTHER" id="PTHR12815">
    <property type="entry name" value="SORTING AND ASSEMBLY MACHINERY SAMM50 PROTEIN FAMILY MEMBER"/>
    <property type="match status" value="1"/>
</dbReference>
<name>A0A2V3UBB4_9HYPH</name>
<sequence>MTLTTKRGRHLVKGLRSGLVALPLTVVVAGGALAQSIVVQGNRRVEADTVRSYITSPSNSPAEIRRELMATGMFTNVSVARRGSDLVVTVSENDLINRVAFEGNKKLNKDILGSEVQTKARQPYSQATVDADIARIREIYRQSGRGLASVTARTVDLPNGRIDVVFTIDEGDKTGVKEINFVGNKAYSGSKLRNLMTTTEMNFLSFLKTSDVYDPDRIASDEELIRRYYLKNGYADFRIVSTDVQFDEARGGYIVTITVDEGQPYKVSGVRVESQIPDVSSEQLQGIVTTSAGDTYNAEAVEKSLDRLTTELGRRGYAFTQVRPAGVRDADTHTIGIDYVVEEGPRVYIERINIRGNTRTRDYVVRREFDIGEGDAFNKVLIDRALRRLNNLGYFKSVRITNEPGSSPDRVIVNVDVEDQATGQFSVSGGYSTSDGLIGEVAVSESNFLGRGQYVRLAGSWGQRSQGVDFSFTEPYFLGQRMAAGFDLFSKYTDNTNYSRYTNRVTGGQLRLGLPITEDTTVTLRYSLYQSNLKVPNTYDDPFNDCWYPIYGFTGPYPDCIYNGEASVAIKEAAGKTITSLVGATFTYNTLDNIRNPHSGLYVEVKPDVAGLGGDSRFIRATAEARYYRELYDDVVGMIRVQGGRVQAFGDKDLRIVDNFFLGPSLVRGFAPSGIGPRDLNGDSSANALGGNTYFGGSLEVQFPIWGLPRDLGLRGAVFADAGTLFGYDGATNFAPYGVPEYCPPVGTPVTAYTAQPTCVNVLDKKTIRSSVGASLLWQSPLGPLRFDYAFVLTKATGDQTQAFRFSGGTSF</sequence>
<comment type="function">
    <text evidence="8">Part of the outer membrane protein assembly complex, which is involved in assembly and insertion of beta-barrel proteins into the outer membrane.</text>
</comment>
<evidence type="ECO:0000256" key="5">
    <source>
        <dbReference type="ARBA" id="ARBA00022737"/>
    </source>
</evidence>
<evidence type="ECO:0000256" key="2">
    <source>
        <dbReference type="ARBA" id="ARBA00022452"/>
    </source>
</evidence>
<feature type="domain" description="POTRA" evidence="10">
    <location>
        <begin position="347"/>
        <end position="418"/>
    </location>
</feature>
<keyword evidence="5 8" id="KW-0677">Repeat</keyword>
<dbReference type="HAMAP" id="MF_01430">
    <property type="entry name" value="OM_assembly_BamA"/>
    <property type="match status" value="1"/>
</dbReference>
<evidence type="ECO:0000256" key="9">
    <source>
        <dbReference type="NCBIfam" id="TIGR03303"/>
    </source>
</evidence>
<dbReference type="OrthoDB" id="9803054at2"/>
<dbReference type="PROSITE" id="PS51779">
    <property type="entry name" value="POTRA"/>
    <property type="match status" value="4"/>
</dbReference>
<comment type="similarity">
    <text evidence="8">Belongs to the BamA family.</text>
</comment>
<feature type="domain" description="POTRA" evidence="10">
    <location>
        <begin position="94"/>
        <end position="171"/>
    </location>
</feature>
<dbReference type="InterPro" id="IPR000184">
    <property type="entry name" value="Bac_surfAg_D15"/>
</dbReference>
<reference evidence="11 12" key="1">
    <citation type="submission" date="2018-05" db="EMBL/GenBank/DDBJ databases">
        <title>Genomic Encyclopedia of Type Strains, Phase IV (KMG-IV): sequencing the most valuable type-strain genomes for metagenomic binning, comparative biology and taxonomic classification.</title>
        <authorList>
            <person name="Goeker M."/>
        </authorList>
    </citation>
    <scope>NUCLEOTIDE SEQUENCE [LARGE SCALE GENOMIC DNA]</scope>
    <source>
        <strain evidence="11 12">DSM 6462</strain>
    </source>
</reference>
<protein>
    <recommendedName>
        <fullName evidence="8 9">Outer membrane protein assembly factor BamA</fullName>
    </recommendedName>
</protein>
<dbReference type="Pfam" id="PF01103">
    <property type="entry name" value="Omp85"/>
    <property type="match status" value="1"/>
</dbReference>
<dbReference type="InterPro" id="IPR039910">
    <property type="entry name" value="D15-like"/>
</dbReference>
<keyword evidence="4 8" id="KW-0732">Signal</keyword>
<evidence type="ECO:0000256" key="7">
    <source>
        <dbReference type="ARBA" id="ARBA00023237"/>
    </source>
</evidence>
<evidence type="ECO:0000256" key="4">
    <source>
        <dbReference type="ARBA" id="ARBA00022729"/>
    </source>
</evidence>
<dbReference type="GO" id="GO:0009279">
    <property type="term" value="C:cell outer membrane"/>
    <property type="evidence" value="ECO:0007669"/>
    <property type="project" value="UniProtKB-SubCell"/>
</dbReference>
<gene>
    <name evidence="8" type="primary">bamA</name>
    <name evidence="11" type="ORF">C7450_103293</name>
</gene>
<evidence type="ECO:0000256" key="6">
    <source>
        <dbReference type="ARBA" id="ARBA00023136"/>
    </source>
</evidence>
<dbReference type="PIRSF" id="PIRSF006076">
    <property type="entry name" value="OM_assembly_OMP85"/>
    <property type="match status" value="1"/>
</dbReference>
<dbReference type="InterPro" id="IPR010827">
    <property type="entry name" value="BamA/TamA_POTRA"/>
</dbReference>
<proteinExistence type="inferred from homology"/>
<dbReference type="Gene3D" id="2.40.160.50">
    <property type="entry name" value="membrane protein fhac: a member of the omp85/tpsb transporter family"/>
    <property type="match status" value="1"/>
</dbReference>
<evidence type="ECO:0000256" key="8">
    <source>
        <dbReference type="HAMAP-Rule" id="MF_01430"/>
    </source>
</evidence>
<accession>A0A2V3UBB4</accession>
<dbReference type="SUPFAM" id="SSF56935">
    <property type="entry name" value="Porins"/>
    <property type="match status" value="1"/>
</dbReference>
<dbReference type="AlphaFoldDB" id="A0A2V3UBB4"/>
<dbReference type="InterPro" id="IPR034746">
    <property type="entry name" value="POTRA"/>
</dbReference>
<evidence type="ECO:0000256" key="1">
    <source>
        <dbReference type="ARBA" id="ARBA00004370"/>
    </source>
</evidence>
<evidence type="ECO:0000256" key="3">
    <source>
        <dbReference type="ARBA" id="ARBA00022692"/>
    </source>
</evidence>
<keyword evidence="3 8" id="KW-0812">Transmembrane</keyword>
<evidence type="ECO:0000313" key="11">
    <source>
        <dbReference type="EMBL" id="PXW61775.1"/>
    </source>
</evidence>
<evidence type="ECO:0000313" key="12">
    <source>
        <dbReference type="Proteomes" id="UP000248021"/>
    </source>
</evidence>
<keyword evidence="6 8" id="KW-0472">Membrane</keyword>
<keyword evidence="12" id="KW-1185">Reference proteome</keyword>
<dbReference type="Proteomes" id="UP000248021">
    <property type="component" value="Unassembled WGS sequence"/>
</dbReference>
<comment type="caution">
    <text evidence="11">The sequence shown here is derived from an EMBL/GenBank/DDBJ whole genome shotgun (WGS) entry which is preliminary data.</text>
</comment>
<feature type="domain" description="POTRA" evidence="10">
    <location>
        <begin position="265"/>
        <end position="344"/>
    </location>
</feature>
<feature type="domain" description="POTRA" evidence="10">
    <location>
        <begin position="174"/>
        <end position="262"/>
    </location>
</feature>
<dbReference type="NCBIfam" id="TIGR03303">
    <property type="entry name" value="OM_YaeT"/>
    <property type="match status" value="1"/>
</dbReference>